<feature type="chain" id="PRO_5023362810" description="S-adenosylmethionine decarboxylase beta chain" evidence="15">
    <location>
        <begin position="1"/>
        <end position="64"/>
    </location>
</feature>
<dbReference type="EMBL" id="FQXH01000007">
    <property type="protein sequence ID" value="SHH06663.1"/>
    <property type="molecule type" value="Genomic_DNA"/>
</dbReference>
<protein>
    <recommendedName>
        <fullName evidence="15">S-adenosylmethionine decarboxylase proenzyme</fullName>
        <shortName evidence="15">AdoMetDC</shortName>
        <shortName evidence="15">SAMDC</shortName>
        <ecNumber evidence="15">4.1.1.50</ecNumber>
    </recommendedName>
    <component>
        <recommendedName>
            <fullName evidence="15">S-adenosylmethionine decarboxylase beta chain</fullName>
        </recommendedName>
    </component>
    <component>
        <recommendedName>
            <fullName evidence="15">S-adenosylmethionine decarboxylase alpha chain</fullName>
        </recommendedName>
    </component>
</protein>
<dbReference type="Gene3D" id="3.30.360.110">
    <property type="entry name" value="S-adenosylmethionine decarboxylase domain"/>
    <property type="match status" value="1"/>
</dbReference>
<evidence type="ECO:0000256" key="9">
    <source>
        <dbReference type="ARBA" id="ARBA00023239"/>
    </source>
</evidence>
<organism evidence="16 17">
    <name type="scientific">Tepidibacter thalassicus DSM 15285</name>
    <dbReference type="NCBI Taxonomy" id="1123350"/>
    <lineage>
        <taxon>Bacteria</taxon>
        <taxon>Bacillati</taxon>
        <taxon>Bacillota</taxon>
        <taxon>Clostridia</taxon>
        <taxon>Peptostreptococcales</taxon>
        <taxon>Peptostreptococcaceae</taxon>
        <taxon>Tepidibacter</taxon>
    </lineage>
</organism>
<keyword evidence="11 15" id="KW-0670">Pyruvate</keyword>
<dbReference type="RefSeq" id="WP_072723641.1">
    <property type="nucleotide sequence ID" value="NZ_FQXH01000007.1"/>
</dbReference>
<evidence type="ECO:0000313" key="16">
    <source>
        <dbReference type="EMBL" id="SHH06663.1"/>
    </source>
</evidence>
<comment type="PTM">
    <text evidence="15">Is synthesized initially as an inactive proenzyme. Formation of the active enzyme involves a self-maturation process in which the active site pyruvoyl group is generated from an internal serine residue via an autocatalytic post-translational modification. Two non-identical subunits are generated from the proenzyme in this reaction, and the pyruvate is formed at the N-terminus of the alpha chain, which is derived from the carboxyl end of the proenzyme. The post-translation cleavage follows an unusual pathway, termed non-hydrolytic serinolysis, in which the side chain hydroxyl group of the serine supplies its oxygen atom to form the C-terminus of the beta chain, while the remainder of the serine residue undergoes an oxidative deamination to produce ammonia and the pyruvoyl group blocking the N-terminus of the alpha chain.</text>
</comment>
<dbReference type="SUPFAM" id="SSF56276">
    <property type="entry name" value="S-adenosylmethionine decarboxylase"/>
    <property type="match status" value="1"/>
</dbReference>
<keyword evidence="10 15" id="KW-0704">Schiff base</keyword>
<dbReference type="GO" id="GO:0005829">
    <property type="term" value="C:cytosol"/>
    <property type="evidence" value="ECO:0007669"/>
    <property type="project" value="TreeGrafter"/>
</dbReference>
<dbReference type="Proteomes" id="UP000242520">
    <property type="component" value="Unassembled WGS sequence"/>
</dbReference>
<feature type="modified residue" description="Pyruvic acid (Ser); by autocatalysis" evidence="15">
    <location>
        <position position="65"/>
    </location>
</feature>
<dbReference type="InterPro" id="IPR042286">
    <property type="entry name" value="AdoMetDC_C"/>
</dbReference>
<dbReference type="GO" id="GO:0004014">
    <property type="term" value="F:adenosylmethionine decarboxylase activity"/>
    <property type="evidence" value="ECO:0007669"/>
    <property type="project" value="UniProtKB-UniRule"/>
</dbReference>
<feature type="active site" description="Proton acceptor; for processing activity" evidence="15">
    <location>
        <position position="70"/>
    </location>
</feature>
<reference evidence="17" key="1">
    <citation type="submission" date="2016-11" db="EMBL/GenBank/DDBJ databases">
        <authorList>
            <person name="Varghese N."/>
            <person name="Submissions S."/>
        </authorList>
    </citation>
    <scope>NUCLEOTIDE SEQUENCE [LARGE SCALE GENOMIC DNA]</scope>
    <source>
        <strain evidence="17">DSM 15285</strain>
    </source>
</reference>
<dbReference type="FunFam" id="3.30.360.110:FF:000001">
    <property type="entry name" value="S-adenosylmethionine decarboxylase proenzyme"/>
    <property type="match status" value="1"/>
</dbReference>
<dbReference type="NCBIfam" id="TIGR03330">
    <property type="entry name" value="SAM_DCase_Bsu"/>
    <property type="match status" value="1"/>
</dbReference>
<evidence type="ECO:0000256" key="1">
    <source>
        <dbReference type="ARBA" id="ARBA00004911"/>
    </source>
</evidence>
<evidence type="ECO:0000256" key="8">
    <source>
        <dbReference type="ARBA" id="ARBA00023145"/>
    </source>
</evidence>
<feature type="site" description="Cleavage (non-hydrolytic); by autolysis" evidence="15">
    <location>
        <begin position="64"/>
        <end position="65"/>
    </location>
</feature>
<comment type="catalytic activity">
    <reaction evidence="12 15">
        <text>S-adenosyl-L-methionine + H(+) = S-adenosyl 3-(methylsulfanyl)propylamine + CO2</text>
        <dbReference type="Rhea" id="RHEA:15981"/>
        <dbReference type="ChEBI" id="CHEBI:15378"/>
        <dbReference type="ChEBI" id="CHEBI:16526"/>
        <dbReference type="ChEBI" id="CHEBI:57443"/>
        <dbReference type="ChEBI" id="CHEBI:59789"/>
        <dbReference type="EC" id="4.1.1.50"/>
    </reaction>
</comment>
<gene>
    <name evidence="15" type="primary">speH</name>
    <name evidence="16" type="ORF">SAMN02744040_00673</name>
</gene>
<comment type="similarity">
    <text evidence="14 15">Belongs to the prokaryotic AdoMetDC family. Type 1 subfamily.</text>
</comment>
<comment type="pathway">
    <text evidence="1 15">Amine and polyamine biosynthesis; S-adenosylmethioninamine biosynthesis; S-adenosylmethioninamine from S-adenosyl-L-methionine: step 1/1.</text>
</comment>
<accession>A0A1M5PZN4</accession>
<dbReference type="InterPro" id="IPR017716">
    <property type="entry name" value="S-AdoMet_deCOase_pro-enz"/>
</dbReference>
<keyword evidence="3 15" id="KW-0949">S-adenosyl-L-methionine</keyword>
<dbReference type="GO" id="GO:0008295">
    <property type="term" value="P:spermidine biosynthetic process"/>
    <property type="evidence" value="ECO:0007669"/>
    <property type="project" value="UniProtKB-UniRule"/>
</dbReference>
<evidence type="ECO:0000256" key="4">
    <source>
        <dbReference type="ARBA" id="ARBA00022793"/>
    </source>
</evidence>
<comment type="cofactor">
    <cofactor evidence="15">
        <name>pyruvate</name>
        <dbReference type="ChEBI" id="CHEBI:15361"/>
    </cofactor>
    <text evidence="15">Binds 1 pyruvoyl group covalently per subunit.</text>
</comment>
<feature type="active site" description="Proton donor; for catalytic activity" evidence="15">
    <location>
        <position position="85"/>
    </location>
</feature>
<dbReference type="Gene3D" id="3.30.160.750">
    <property type="match status" value="1"/>
</dbReference>
<dbReference type="OrthoDB" id="9793120at2"/>
<proteinExistence type="inferred from homology"/>
<keyword evidence="7 15" id="KW-0620">Polyamine biosynthesis</keyword>
<dbReference type="PANTHER" id="PTHR33866:SF2">
    <property type="entry name" value="S-ADENOSYLMETHIONINE DECARBOXYLASE PROENZYME"/>
    <property type="match status" value="1"/>
</dbReference>
<dbReference type="InterPro" id="IPR016067">
    <property type="entry name" value="S-AdoMet_deCO2ase_core"/>
</dbReference>
<evidence type="ECO:0000256" key="6">
    <source>
        <dbReference type="ARBA" id="ARBA00023066"/>
    </source>
</evidence>
<dbReference type="HAMAP" id="MF_00464">
    <property type="entry name" value="AdoMetDC_1"/>
    <property type="match status" value="1"/>
</dbReference>
<evidence type="ECO:0000256" key="14">
    <source>
        <dbReference type="ARBA" id="ARBA00061583"/>
    </source>
</evidence>
<sequence length="137" mass="15780">MKIEQLGRHILAEFYNCDKELLNDHKLIEKFMVEAAQEAKATIVKSVFHLFNPWGVSGVVVIQESHLTIHTWPEYGYAAVDFFTCGNEVNPWVAFQYMKEKLKSEITETTEVPRGLVDKIKLYSKNQVNPTNFKTSV</sequence>
<dbReference type="InterPro" id="IPR003826">
    <property type="entry name" value="AdoMetDC_fam_prok"/>
</dbReference>
<keyword evidence="4 15" id="KW-0210">Decarboxylase</keyword>
<dbReference type="STRING" id="1123350.SAMN02744040_00673"/>
<dbReference type="Pfam" id="PF02675">
    <property type="entry name" value="AdoMet_dc"/>
    <property type="match status" value="1"/>
</dbReference>
<dbReference type="InterPro" id="IPR042284">
    <property type="entry name" value="AdoMetDC_N"/>
</dbReference>
<evidence type="ECO:0000256" key="15">
    <source>
        <dbReference type="HAMAP-Rule" id="MF_00464"/>
    </source>
</evidence>
<evidence type="ECO:0000256" key="13">
    <source>
        <dbReference type="ARBA" id="ARBA00056215"/>
    </source>
</evidence>
<keyword evidence="6 15" id="KW-0745">Spermidine biosynthesis</keyword>
<evidence type="ECO:0000256" key="5">
    <source>
        <dbReference type="ARBA" id="ARBA00022813"/>
    </source>
</evidence>
<feature type="active site" description="Schiff-base intermediate with substrate; via pyruvic acid" evidence="15">
    <location>
        <position position="65"/>
    </location>
</feature>
<evidence type="ECO:0000256" key="10">
    <source>
        <dbReference type="ARBA" id="ARBA00023270"/>
    </source>
</evidence>
<evidence type="ECO:0000256" key="12">
    <source>
        <dbReference type="ARBA" id="ARBA00048112"/>
    </source>
</evidence>
<dbReference type="EC" id="4.1.1.50" evidence="15"/>
<dbReference type="UniPathway" id="UPA00331">
    <property type="reaction ID" value="UER00451"/>
</dbReference>
<feature type="chain" id="PRO_5023362811" description="S-adenosylmethionine decarboxylase alpha chain" evidence="15">
    <location>
        <begin position="65"/>
        <end position="137"/>
    </location>
</feature>
<evidence type="ECO:0000256" key="3">
    <source>
        <dbReference type="ARBA" id="ARBA00022691"/>
    </source>
</evidence>
<evidence type="ECO:0000256" key="2">
    <source>
        <dbReference type="ARBA" id="ARBA00011601"/>
    </source>
</evidence>
<keyword evidence="8 15" id="KW-0865">Zymogen</keyword>
<evidence type="ECO:0000256" key="7">
    <source>
        <dbReference type="ARBA" id="ARBA00023115"/>
    </source>
</evidence>
<comment type="function">
    <text evidence="13 15">Catalyzes the decarboxylation of S-adenosylmethionine to S-adenosylmethioninamine (dcAdoMet), the propylamine donor required for the synthesis of the polyamines spermine and spermidine from the diamine putrescine.</text>
</comment>
<comment type="subunit">
    <text evidence="2 15">Heterotetramer of two alpha and two beta chains arranged as a dimer of alpha/beta heterodimers.</text>
</comment>
<keyword evidence="17" id="KW-1185">Reference proteome</keyword>
<dbReference type="PANTHER" id="PTHR33866">
    <property type="entry name" value="S-ADENOSYLMETHIONINE DECARBOXYLASE PROENZYME"/>
    <property type="match status" value="1"/>
</dbReference>
<name>A0A1M5PZN4_9FIRM</name>
<keyword evidence="5 15" id="KW-0068">Autocatalytic cleavage</keyword>
<evidence type="ECO:0000313" key="17">
    <source>
        <dbReference type="Proteomes" id="UP000242520"/>
    </source>
</evidence>
<evidence type="ECO:0000256" key="11">
    <source>
        <dbReference type="ARBA" id="ARBA00023317"/>
    </source>
</evidence>
<dbReference type="AlphaFoldDB" id="A0A1M5PZN4"/>
<keyword evidence="9 15" id="KW-0456">Lyase</keyword>